<keyword evidence="3" id="KW-1185">Reference proteome</keyword>
<name>A0A830I2J4_9CHLO</name>
<dbReference type="Proteomes" id="UP000660262">
    <property type="component" value="Unassembled WGS sequence"/>
</dbReference>
<evidence type="ECO:0000313" key="3">
    <source>
        <dbReference type="Proteomes" id="UP000660262"/>
    </source>
</evidence>
<evidence type="ECO:0000313" key="2">
    <source>
        <dbReference type="EMBL" id="GHP11991.1"/>
    </source>
</evidence>
<evidence type="ECO:0000256" key="1">
    <source>
        <dbReference type="SAM" id="MobiDB-lite"/>
    </source>
</evidence>
<protein>
    <submittedName>
        <fullName evidence="2">Uncharacterized protein</fullName>
    </submittedName>
</protein>
<dbReference type="AlphaFoldDB" id="A0A830I2J4"/>
<feature type="region of interest" description="Disordered" evidence="1">
    <location>
        <begin position="1"/>
        <end position="149"/>
    </location>
</feature>
<dbReference type="EMBL" id="BNJQ01000037">
    <property type="protein sequence ID" value="GHP11991.1"/>
    <property type="molecule type" value="Genomic_DNA"/>
</dbReference>
<gene>
    <name evidence="2" type="ORF">PPROV_001071800</name>
</gene>
<proteinExistence type="predicted"/>
<sequence length="591" mass="63661">MLRDALSNGTWSPTAAPATAAGGGGGGGAHFDDNNNLIINDNVGDEAAGAGGINKKRTRRLDDDDDGDNNLAAAAAASEDDDDSMTEDTILEDDDDDDNDNGDEESNPPSSAEEDVAAAKKPRLQPPPPSSFTLPSATTTAEGATDGWGIPFGRDTWIRDATFLQQFAKECERNKTSWANFNYTGPSIRQICPGLNELCPCASPICASCARNQQGKLRKESSGSTAGGGKMFCFVRVLIDPEHIEPIHTRNKALSAFHHGLHVRQLAKTFLDTYQRKRSKYSWGETILESSGILERIRLVMEKGDASQLVAKTQQLHQFTLTGGGGLAGTSTEMFQAANMSNAQLLDELASACKVHKEEWAAMRHYSKALRTRFPRLPQVYFPCCDDKCTSCRGRAKMFCTIRFLADPGHIRPVERLKKVLQSFSYGTEIRQVATFFLERLEEKRASLKWGTTDLDRLGVTQAIREVSQTGDLSDLARQHGVSFASGPPGGGASTSEQLQLFHANAVAALHPPPPPPPPLDISLRRADGRRYGVVAAELGAAAAGISPGVAAAELGAAAAEDRLARIERTLVALATHLGVPHHMLQQQHLG</sequence>
<comment type="caution">
    <text evidence="2">The sequence shown here is derived from an EMBL/GenBank/DDBJ whole genome shotgun (WGS) entry which is preliminary data.</text>
</comment>
<organism evidence="2 3">
    <name type="scientific">Pycnococcus provasolii</name>
    <dbReference type="NCBI Taxonomy" id="41880"/>
    <lineage>
        <taxon>Eukaryota</taxon>
        <taxon>Viridiplantae</taxon>
        <taxon>Chlorophyta</taxon>
        <taxon>Pseudoscourfieldiophyceae</taxon>
        <taxon>Pseudoscourfieldiales</taxon>
        <taxon>Pycnococcaceae</taxon>
        <taxon>Pycnococcus</taxon>
    </lineage>
</organism>
<feature type="compositionally biased region" description="Polar residues" evidence="1">
    <location>
        <begin position="131"/>
        <end position="142"/>
    </location>
</feature>
<feature type="compositionally biased region" description="Acidic residues" evidence="1">
    <location>
        <begin position="78"/>
        <end position="116"/>
    </location>
</feature>
<reference evidence="2" key="1">
    <citation type="submission" date="2020-10" db="EMBL/GenBank/DDBJ databases">
        <title>Unveiling of a novel bifunctional photoreceptor, Dualchrome1, isolated from a cosmopolitan green alga.</title>
        <authorList>
            <person name="Suzuki S."/>
            <person name="Kawachi M."/>
        </authorList>
    </citation>
    <scope>NUCLEOTIDE SEQUENCE</scope>
    <source>
        <strain evidence="2">NIES 2893</strain>
    </source>
</reference>
<accession>A0A830I2J4</accession>